<dbReference type="EMBL" id="JAPZBO010000004">
    <property type="protein sequence ID" value="KAJ5318714.1"/>
    <property type="molecule type" value="Genomic_DNA"/>
</dbReference>
<organism evidence="1 2">
    <name type="scientific">Penicillium atrosanguineum</name>
    <dbReference type="NCBI Taxonomy" id="1132637"/>
    <lineage>
        <taxon>Eukaryota</taxon>
        <taxon>Fungi</taxon>
        <taxon>Dikarya</taxon>
        <taxon>Ascomycota</taxon>
        <taxon>Pezizomycotina</taxon>
        <taxon>Eurotiomycetes</taxon>
        <taxon>Eurotiomycetidae</taxon>
        <taxon>Eurotiales</taxon>
        <taxon>Aspergillaceae</taxon>
        <taxon>Penicillium</taxon>
    </lineage>
</organism>
<gene>
    <name evidence="1" type="ORF">N7476_005134</name>
</gene>
<reference evidence="1" key="2">
    <citation type="journal article" date="2023" name="IMA Fungus">
        <title>Comparative genomic study of the Penicillium genus elucidates a diverse pangenome and 15 lateral gene transfer events.</title>
        <authorList>
            <person name="Petersen C."/>
            <person name="Sorensen T."/>
            <person name="Nielsen M.R."/>
            <person name="Sondergaard T.E."/>
            <person name="Sorensen J.L."/>
            <person name="Fitzpatrick D.A."/>
            <person name="Frisvad J.C."/>
            <person name="Nielsen K.L."/>
        </authorList>
    </citation>
    <scope>NUCLEOTIDE SEQUENCE</scope>
    <source>
        <strain evidence="1">IBT 21472</strain>
    </source>
</reference>
<dbReference type="AlphaFoldDB" id="A0A9W9U570"/>
<reference evidence="1" key="1">
    <citation type="submission" date="2022-12" db="EMBL/GenBank/DDBJ databases">
        <authorList>
            <person name="Petersen C."/>
        </authorList>
    </citation>
    <scope>NUCLEOTIDE SEQUENCE</scope>
    <source>
        <strain evidence="1">IBT 21472</strain>
    </source>
</reference>
<sequence length="105" mass="12268">MSALTEVNDVFRYIKEDLGAYWTEWVELHITGFSPLHFPPQPVWRRTEAFHVHISSHLADWDGLGAVRGEAIHRDRILGAPYLQIIIRIRPPRLRRLAQAHPKKQ</sequence>
<evidence type="ECO:0000313" key="1">
    <source>
        <dbReference type="EMBL" id="KAJ5318714.1"/>
    </source>
</evidence>
<keyword evidence="2" id="KW-1185">Reference proteome</keyword>
<comment type="caution">
    <text evidence="1">The sequence shown here is derived from an EMBL/GenBank/DDBJ whole genome shotgun (WGS) entry which is preliminary data.</text>
</comment>
<accession>A0A9W9U570</accession>
<protein>
    <submittedName>
        <fullName evidence="1">Uncharacterized protein</fullName>
    </submittedName>
</protein>
<dbReference type="Proteomes" id="UP001147746">
    <property type="component" value="Unassembled WGS sequence"/>
</dbReference>
<name>A0A9W9U570_9EURO</name>
<evidence type="ECO:0000313" key="2">
    <source>
        <dbReference type="Proteomes" id="UP001147746"/>
    </source>
</evidence>
<proteinExistence type="predicted"/>